<dbReference type="GO" id="GO:0005992">
    <property type="term" value="P:trehalose biosynthetic process"/>
    <property type="evidence" value="ECO:0007669"/>
    <property type="project" value="TreeGrafter"/>
</dbReference>
<dbReference type="EMBL" id="DTMF01000090">
    <property type="protein sequence ID" value="HGF33424.1"/>
    <property type="molecule type" value="Genomic_DNA"/>
</dbReference>
<dbReference type="PANTHER" id="PTHR10357:SF216">
    <property type="entry name" value="MALTOOLIGOSYL TREHALOSE SYNTHASE-RELATED"/>
    <property type="match status" value="1"/>
</dbReference>
<organism evidence="2">
    <name type="scientific">Desulfobacca acetoxidans</name>
    <dbReference type="NCBI Taxonomy" id="60893"/>
    <lineage>
        <taxon>Bacteria</taxon>
        <taxon>Pseudomonadati</taxon>
        <taxon>Thermodesulfobacteriota</taxon>
        <taxon>Desulfobaccia</taxon>
        <taxon>Desulfobaccales</taxon>
        <taxon>Desulfobaccaceae</taxon>
        <taxon>Desulfobacca</taxon>
    </lineage>
</organism>
<dbReference type="AlphaFoldDB" id="A0A7C3YXK4"/>
<protein>
    <submittedName>
        <fullName evidence="2">Malto-oligosyltrehalose synthase</fullName>
    </submittedName>
</protein>
<evidence type="ECO:0000259" key="1">
    <source>
        <dbReference type="SMART" id="SM00642"/>
    </source>
</evidence>
<sequence>MTSFKAPAATYRIQFHRDCGFAAVQKLVPYLHALGITDLYASPLFAARRGSLHGYSVTNPLELNPELGSRAAFDRLVRQLQTRGMGLLLDIVPNHMALSRENPWWQDVLESGPASLYAVFFDIIWDYAQPLLGGKVLIPILGKPYGEALENQELQLKLTRHGFAVHYFDHGFPLDPKSYRSILTLRLNDLEKEIGSRNPAFLGLLGIITMIEHLPPYTVTHPRKRKERHREKEILKERFWNLYRGSPEIKKFIDDNIKIFNGKKGDPQSFNLLDDLLAGQPYRLAFWHVSLDIINYRRFFGINDLIAIRVEDPRVFEATHSLLFKLSEAGKISGIRIDHIDGLYDPQRYLTALQSRLAGPARAGGANPGFYILVEKILHEGEALPPEWPVCGTTGYDFLDVANGLFVAVRGLEELEEVYAAFIGEVHTFADVVYEKKKLIMDTIFGGEVEALGRFLDQLAQQDRYAKDISHRELTEALLAVTACLHVYRTYIRDLSVSPRDWVYLEEAIAEAARRNPSLSTPALDFLRRVFSFQIPLSLPEERKERWFKFVMRWQQFTGPIMAKGLEDTAYYVYNALTSLNEVGSSSRAITMAEFHRFNQNRLERWPFSMNATSTHDTKRSEDVRARLHVLAELGREWGENLRQWHSFNRTKKKLLRGIPVPNANEEVLLYQTLLGAWPFSQEEIPEFQERLKSYAIKAAREAKVNTHWISPNHEYEKALTDFLDAILEPTRENKFLADFLSFQKRLAFWGAINSLAQVLLKIASPGVPDFYQGSELWDLSLVDPDNRRPVDFDNRRKALDALKRQEAQDHPRLLQDLMANWRDGRLKLYLTYKGLNFRKANLDLFLKGEYIPLAASEPLQEHLVAFVRRLEGCWALAAVPRLPATLTESGTFPLGQKAWGDTLTVLPPEAPAKWTNILTGQTLTAVDNPKGRTLPLAQVFAAFPVALLEAVSAP</sequence>
<dbReference type="Pfam" id="PF00128">
    <property type="entry name" value="Alpha-amylase"/>
    <property type="match status" value="1"/>
</dbReference>
<dbReference type="Gene3D" id="3.20.20.80">
    <property type="entry name" value="Glycosidases"/>
    <property type="match status" value="4"/>
</dbReference>
<comment type="caution">
    <text evidence="2">The sequence shown here is derived from an EMBL/GenBank/DDBJ whole genome shotgun (WGS) entry which is preliminary data.</text>
</comment>
<dbReference type="GO" id="GO:0047470">
    <property type="term" value="F:(1,4)-alpha-D-glucan 1-alpha-D-glucosylmutase activity"/>
    <property type="evidence" value="ECO:0007669"/>
    <property type="project" value="TreeGrafter"/>
</dbReference>
<proteinExistence type="predicted"/>
<dbReference type="InterPro" id="IPR006047">
    <property type="entry name" value="GH13_cat_dom"/>
</dbReference>
<dbReference type="NCBIfam" id="TIGR02401">
    <property type="entry name" value="trehalose_TreY"/>
    <property type="match status" value="1"/>
</dbReference>
<dbReference type="InterPro" id="IPR017853">
    <property type="entry name" value="GH"/>
</dbReference>
<gene>
    <name evidence="2" type="primary">treY</name>
    <name evidence="2" type="ORF">ENW96_03405</name>
</gene>
<dbReference type="SUPFAM" id="SSF51445">
    <property type="entry name" value="(Trans)glycosidases"/>
    <property type="match status" value="1"/>
</dbReference>
<reference evidence="2" key="1">
    <citation type="journal article" date="2020" name="mSystems">
        <title>Genome- and Community-Level Interaction Insights into Carbon Utilization and Element Cycling Functions of Hydrothermarchaeota in Hydrothermal Sediment.</title>
        <authorList>
            <person name="Zhou Z."/>
            <person name="Liu Y."/>
            <person name="Xu W."/>
            <person name="Pan J."/>
            <person name="Luo Z.H."/>
            <person name="Li M."/>
        </authorList>
    </citation>
    <scope>NUCLEOTIDE SEQUENCE [LARGE SCALE GENOMIC DNA]</scope>
    <source>
        <strain evidence="2">SpSt-897</strain>
    </source>
</reference>
<dbReference type="SMART" id="SM00642">
    <property type="entry name" value="Aamy"/>
    <property type="match status" value="1"/>
</dbReference>
<accession>A0A7C3YXK4</accession>
<dbReference type="PANTHER" id="PTHR10357">
    <property type="entry name" value="ALPHA-AMYLASE FAMILY MEMBER"/>
    <property type="match status" value="1"/>
</dbReference>
<name>A0A7C3YXK4_9BACT</name>
<dbReference type="InterPro" id="IPR012767">
    <property type="entry name" value="Trehalose_TreY"/>
</dbReference>
<feature type="domain" description="Glycosyl hydrolase family 13 catalytic" evidence="1">
    <location>
        <begin position="15"/>
        <end position="472"/>
    </location>
</feature>
<dbReference type="GO" id="GO:0030980">
    <property type="term" value="P:alpha-glucan catabolic process"/>
    <property type="evidence" value="ECO:0007669"/>
    <property type="project" value="TreeGrafter"/>
</dbReference>
<evidence type="ECO:0000313" key="2">
    <source>
        <dbReference type="EMBL" id="HGF33424.1"/>
    </source>
</evidence>
<dbReference type="CDD" id="cd11336">
    <property type="entry name" value="AmyAc_MTSase"/>
    <property type="match status" value="1"/>
</dbReference>